<dbReference type="EMBL" id="PEUV01000011">
    <property type="protein sequence ID" value="PIV12816.1"/>
    <property type="molecule type" value="Genomic_DNA"/>
</dbReference>
<comment type="caution">
    <text evidence="5">The sequence shown here is derived from an EMBL/GenBank/DDBJ whole genome shotgun (WGS) entry which is preliminary data.</text>
</comment>
<dbReference type="PANTHER" id="PTHR45586">
    <property type="entry name" value="TPR REPEAT-CONTAINING PROTEIN PA4667"/>
    <property type="match status" value="1"/>
</dbReference>
<dbReference type="SUPFAM" id="SSF48452">
    <property type="entry name" value="TPR-like"/>
    <property type="match status" value="1"/>
</dbReference>
<evidence type="ECO:0000256" key="3">
    <source>
        <dbReference type="PROSITE-ProRule" id="PRU00339"/>
    </source>
</evidence>
<dbReference type="InterPro" id="IPR051012">
    <property type="entry name" value="CellSynth/LPSAsmb/PSIAsmb"/>
</dbReference>
<feature type="transmembrane region" description="Helical" evidence="4">
    <location>
        <begin position="173"/>
        <end position="196"/>
    </location>
</feature>
<evidence type="ECO:0000313" key="6">
    <source>
        <dbReference type="Proteomes" id="UP000230324"/>
    </source>
</evidence>
<feature type="repeat" description="TPR" evidence="3">
    <location>
        <begin position="739"/>
        <end position="772"/>
    </location>
</feature>
<evidence type="ECO:0000256" key="4">
    <source>
        <dbReference type="SAM" id="Phobius"/>
    </source>
</evidence>
<dbReference type="PROSITE" id="PS50293">
    <property type="entry name" value="TPR_REGION"/>
    <property type="match status" value="1"/>
</dbReference>
<feature type="transmembrane region" description="Helical" evidence="4">
    <location>
        <begin position="453"/>
        <end position="470"/>
    </location>
</feature>
<proteinExistence type="predicted"/>
<feature type="transmembrane region" description="Helical" evidence="4">
    <location>
        <begin position="12"/>
        <end position="32"/>
    </location>
</feature>
<evidence type="ECO:0000313" key="5">
    <source>
        <dbReference type="EMBL" id="PIV12816.1"/>
    </source>
</evidence>
<feature type="transmembrane region" description="Helical" evidence="4">
    <location>
        <begin position="38"/>
        <end position="57"/>
    </location>
</feature>
<feature type="transmembrane region" description="Helical" evidence="4">
    <location>
        <begin position="94"/>
        <end position="118"/>
    </location>
</feature>
<dbReference type="InterPro" id="IPR019734">
    <property type="entry name" value="TPR_rpt"/>
</dbReference>
<dbReference type="Pfam" id="PF13414">
    <property type="entry name" value="TPR_11"/>
    <property type="match status" value="1"/>
</dbReference>
<evidence type="ECO:0000256" key="2">
    <source>
        <dbReference type="ARBA" id="ARBA00022803"/>
    </source>
</evidence>
<dbReference type="Gene3D" id="1.25.40.10">
    <property type="entry name" value="Tetratricopeptide repeat domain"/>
    <property type="match status" value="2"/>
</dbReference>
<accession>A0A2M7BYS3</accession>
<keyword evidence="4" id="KW-0472">Membrane</keyword>
<dbReference type="Proteomes" id="UP000230324">
    <property type="component" value="Unassembled WGS sequence"/>
</dbReference>
<organism evidence="5 6">
    <name type="scientific">Candidatus Nealsonbacteria bacterium CG03_land_8_20_14_0_80_36_12</name>
    <dbReference type="NCBI Taxonomy" id="1974701"/>
    <lineage>
        <taxon>Bacteria</taxon>
        <taxon>Candidatus Nealsoniibacteriota</taxon>
    </lineage>
</organism>
<dbReference type="InterPro" id="IPR011990">
    <property type="entry name" value="TPR-like_helical_dom_sf"/>
</dbReference>
<feature type="repeat" description="TPR" evidence="3">
    <location>
        <begin position="637"/>
        <end position="670"/>
    </location>
</feature>
<dbReference type="PANTHER" id="PTHR45586:SF1">
    <property type="entry name" value="LIPOPOLYSACCHARIDE ASSEMBLY PROTEIN B"/>
    <property type="match status" value="1"/>
</dbReference>
<feature type="transmembrane region" description="Helical" evidence="4">
    <location>
        <begin position="428"/>
        <end position="447"/>
    </location>
</feature>
<feature type="transmembrane region" description="Helical" evidence="4">
    <location>
        <begin position="216"/>
        <end position="236"/>
    </location>
</feature>
<feature type="transmembrane region" description="Helical" evidence="4">
    <location>
        <begin position="491"/>
        <end position="513"/>
    </location>
</feature>
<dbReference type="AlphaFoldDB" id="A0A2M7BYS3"/>
<feature type="transmembrane region" description="Helical" evidence="4">
    <location>
        <begin position="69"/>
        <end position="88"/>
    </location>
</feature>
<dbReference type="SMART" id="SM00028">
    <property type="entry name" value="TPR"/>
    <property type="match status" value="4"/>
</dbReference>
<dbReference type="PROSITE" id="PS50005">
    <property type="entry name" value="TPR"/>
    <property type="match status" value="3"/>
</dbReference>
<name>A0A2M7BYS3_9BACT</name>
<reference evidence="6" key="1">
    <citation type="submission" date="2017-09" db="EMBL/GenBank/DDBJ databases">
        <title>Depth-based differentiation of microbial function through sediment-hosted aquifers and enrichment of novel symbionts in the deep terrestrial subsurface.</title>
        <authorList>
            <person name="Probst A.J."/>
            <person name="Ladd B."/>
            <person name="Jarett J.K."/>
            <person name="Geller-Mcgrath D.E."/>
            <person name="Sieber C.M.K."/>
            <person name="Emerson J.B."/>
            <person name="Anantharaman K."/>
            <person name="Thomas B.C."/>
            <person name="Malmstrom R."/>
            <person name="Stieglmeier M."/>
            <person name="Klingl A."/>
            <person name="Woyke T."/>
            <person name="Ryan C.M."/>
            <person name="Banfield J.F."/>
        </authorList>
    </citation>
    <scope>NUCLEOTIDE SEQUENCE [LARGE SCALE GENOMIC DNA]</scope>
</reference>
<protein>
    <submittedName>
        <fullName evidence="5">Uncharacterized protein</fullName>
    </submittedName>
</protein>
<feature type="transmembrane region" description="Helical" evidence="4">
    <location>
        <begin position="391"/>
        <end position="408"/>
    </location>
</feature>
<evidence type="ECO:0000256" key="1">
    <source>
        <dbReference type="ARBA" id="ARBA00022737"/>
    </source>
</evidence>
<feature type="transmembrane region" description="Helical" evidence="4">
    <location>
        <begin position="270"/>
        <end position="290"/>
    </location>
</feature>
<feature type="repeat" description="TPR" evidence="3">
    <location>
        <begin position="705"/>
        <end position="738"/>
    </location>
</feature>
<dbReference type="Pfam" id="PF13431">
    <property type="entry name" value="TPR_17"/>
    <property type="match status" value="1"/>
</dbReference>
<gene>
    <name evidence="5" type="ORF">COS47_00540</name>
</gene>
<keyword evidence="1" id="KW-0677">Repeat</keyword>
<feature type="transmembrane region" description="Helical" evidence="4">
    <location>
        <begin position="297"/>
        <end position="314"/>
    </location>
</feature>
<sequence length="787" mass="89664">MENIFSRIVRVSIYLLVFLLPLFWLPFTFEVFEFNKQYLLFFLVSLGFWAWLAKMIISDKEIRWRRTPLDLPVLIFLGVAIFSAIFSVDKTSSLFGFYGRFSDGLIGLLSLGALFFLITNNVRYREIRSLQEIESQKRKIKVTVQGKSRDSERHSEVGPPTVGVTISGVIKTFFWSVFFVILLTYLSIFGAFQTIFRNIGGGWQILAQRSFNPVAGSMEGLAVFLSVVMVFLVGMILKGGQKSKFRNFSLWVLLLASFGLLVIFNILTTWWILALGLAALTGFSIAKRVFRANVNKLLLPIFLIVVAVAFLAFPPTRNIQLVQYPVELRLAQGVSWRIAGGSATDSWKNGFLGSGIGTYSYDFAKFKSARFNQSLFWQIRFDRPTNHFAEIFGTMGFLGLLSYLFLLWTFGKNSWNRLREKLKKKETVIGSLALLFSLAALVFGQWFYYQNTVLAFSFWALLGLASVSLFSQADRGPSSVKSFSFKDFPELSLVFSVILIGLGLAIAGMYYWAGRIYLADVYSRAAQREARVENLERAVFFNPYQGQYKILLARAYLIEVNREVVKPAAEQDSVRIQLMTAKAIDQARRATEGAPHWVASWETLGMVYRDIQLWAKGAIEWGIKSFEKALEFEPQNPVFHTELGKLYLLSGDNDKAREGFEKAISLKEDYIEAQIQIVFLIETQENLKGAVRKMEELAERWPLSSEVLFQLGRLYFNDDRLDEAITQFQRVIALVSNHSNAHYSLGLAYQRKGQTNLAISEFEKVLELNPGNQDVEAKLRELIRSKE</sequence>
<feature type="transmembrane region" description="Helical" evidence="4">
    <location>
        <begin position="248"/>
        <end position="264"/>
    </location>
</feature>
<keyword evidence="2 3" id="KW-0802">TPR repeat</keyword>
<keyword evidence="4" id="KW-0812">Transmembrane</keyword>
<keyword evidence="4" id="KW-1133">Transmembrane helix</keyword>